<dbReference type="Proteomes" id="UP001054945">
    <property type="component" value="Unassembled WGS sequence"/>
</dbReference>
<evidence type="ECO:0000256" key="1">
    <source>
        <dbReference type="SAM" id="MobiDB-lite"/>
    </source>
</evidence>
<dbReference type="AlphaFoldDB" id="A0AAV4SS35"/>
<proteinExistence type="predicted"/>
<comment type="caution">
    <text evidence="2">The sequence shown here is derived from an EMBL/GenBank/DDBJ whole genome shotgun (WGS) entry which is preliminary data.</text>
</comment>
<accession>A0AAV4SS35</accession>
<keyword evidence="3" id="KW-1185">Reference proteome</keyword>
<dbReference type="EMBL" id="BPLR01010062">
    <property type="protein sequence ID" value="GIY36550.1"/>
    <property type="molecule type" value="Genomic_DNA"/>
</dbReference>
<sequence>MNFENPDQSIQFSSHVGWGEQQKQKSHLTADERCKNQFIIENRRRSFKDRETLKISVSVDNEFVRNVRLRNK</sequence>
<gene>
    <name evidence="2" type="ORF">CEXT_110451</name>
</gene>
<feature type="compositionally biased region" description="Polar residues" evidence="1">
    <location>
        <begin position="1"/>
        <end position="14"/>
    </location>
</feature>
<evidence type="ECO:0000313" key="3">
    <source>
        <dbReference type="Proteomes" id="UP001054945"/>
    </source>
</evidence>
<evidence type="ECO:0000313" key="2">
    <source>
        <dbReference type="EMBL" id="GIY36550.1"/>
    </source>
</evidence>
<name>A0AAV4SS35_CAEEX</name>
<reference evidence="2 3" key="1">
    <citation type="submission" date="2021-06" db="EMBL/GenBank/DDBJ databases">
        <title>Caerostris extrusa draft genome.</title>
        <authorList>
            <person name="Kono N."/>
            <person name="Arakawa K."/>
        </authorList>
    </citation>
    <scope>NUCLEOTIDE SEQUENCE [LARGE SCALE GENOMIC DNA]</scope>
</reference>
<feature type="region of interest" description="Disordered" evidence="1">
    <location>
        <begin position="1"/>
        <end position="30"/>
    </location>
</feature>
<protein>
    <submittedName>
        <fullName evidence="2">Uncharacterized protein</fullName>
    </submittedName>
</protein>
<organism evidence="2 3">
    <name type="scientific">Caerostris extrusa</name>
    <name type="common">Bark spider</name>
    <name type="synonym">Caerostris bankana</name>
    <dbReference type="NCBI Taxonomy" id="172846"/>
    <lineage>
        <taxon>Eukaryota</taxon>
        <taxon>Metazoa</taxon>
        <taxon>Ecdysozoa</taxon>
        <taxon>Arthropoda</taxon>
        <taxon>Chelicerata</taxon>
        <taxon>Arachnida</taxon>
        <taxon>Araneae</taxon>
        <taxon>Araneomorphae</taxon>
        <taxon>Entelegynae</taxon>
        <taxon>Araneoidea</taxon>
        <taxon>Araneidae</taxon>
        <taxon>Caerostris</taxon>
    </lineage>
</organism>